<dbReference type="PANTHER" id="PTHR33099">
    <property type="entry name" value="FE2OG DIOXYGENASE DOMAIN-CONTAINING PROTEIN"/>
    <property type="match status" value="1"/>
</dbReference>
<evidence type="ECO:0000313" key="1">
    <source>
        <dbReference type="EMBL" id="RUP50878.1"/>
    </source>
</evidence>
<keyword evidence="2" id="KW-1185">Reference proteome</keyword>
<sequence>MTDDYREEIESMLDSIEHAGSYVHGGPVKFACNPGLDVNSVGPIGLPLSKQQAEAIIAQCSLAPFGRKADTVLDTTVRNTWQLDPSQFSLNNTEWQDCIDALVKEASVQLGLAESGFFLPHRDTEKEEGMVGTMIVMLPSDYEGGQLIVKHDGNESVFDFGGKKGQYTTNFVDDFAPAFYADCLHEIRPVTKGYRVCLSYNLISRASGPVPVPISNLSLVDRAIDIFTRWGFDTAGPAKIVYVLKHKYTEAGVSFDNLKNHDRVAVQLLRQAANVTSVDVLLAKITRYESGGAEDYGCDPYELSSFLNFISEEDTEVEYKLTHWVAAD</sequence>
<evidence type="ECO:0000313" key="2">
    <source>
        <dbReference type="Proteomes" id="UP000268093"/>
    </source>
</evidence>
<accession>A0A433DJ42</accession>
<proteinExistence type="predicted"/>
<reference evidence="1 2" key="1">
    <citation type="journal article" date="2018" name="New Phytol.">
        <title>Phylogenomics of Endogonaceae and evolution of mycorrhizas within Mucoromycota.</title>
        <authorList>
            <person name="Chang Y."/>
            <person name="Desiro A."/>
            <person name="Na H."/>
            <person name="Sandor L."/>
            <person name="Lipzen A."/>
            <person name="Clum A."/>
            <person name="Barry K."/>
            <person name="Grigoriev I.V."/>
            <person name="Martin F.M."/>
            <person name="Stajich J.E."/>
            <person name="Smith M.E."/>
            <person name="Bonito G."/>
            <person name="Spatafora J.W."/>
        </authorList>
    </citation>
    <scope>NUCLEOTIDE SEQUENCE [LARGE SCALE GENOMIC DNA]</scope>
    <source>
        <strain evidence="1 2">GMNB39</strain>
    </source>
</reference>
<dbReference type="Gene3D" id="2.60.120.620">
    <property type="entry name" value="q2cbj1_9rhob like domain"/>
    <property type="match status" value="1"/>
</dbReference>
<dbReference type="OrthoDB" id="27483at2759"/>
<dbReference type="Proteomes" id="UP000268093">
    <property type="component" value="Unassembled WGS sequence"/>
</dbReference>
<evidence type="ECO:0008006" key="3">
    <source>
        <dbReference type="Google" id="ProtNLM"/>
    </source>
</evidence>
<dbReference type="AlphaFoldDB" id="A0A433DJ42"/>
<protein>
    <recommendedName>
        <fullName evidence="3">Fe2OG dioxygenase domain-containing protein</fullName>
    </recommendedName>
</protein>
<feature type="non-terminal residue" evidence="1">
    <location>
        <position position="328"/>
    </location>
</feature>
<comment type="caution">
    <text evidence="1">The sequence shown here is derived from an EMBL/GenBank/DDBJ whole genome shotgun (WGS) entry which is preliminary data.</text>
</comment>
<dbReference type="PANTHER" id="PTHR33099:SF7">
    <property type="entry name" value="MYND-TYPE DOMAIN-CONTAINING PROTEIN"/>
    <property type="match status" value="1"/>
</dbReference>
<name>A0A433DJ42_9FUNG</name>
<dbReference type="EMBL" id="RBNI01001111">
    <property type="protein sequence ID" value="RUP50878.1"/>
    <property type="molecule type" value="Genomic_DNA"/>
</dbReference>
<organism evidence="1 2">
    <name type="scientific">Jimgerdemannia flammicorona</name>
    <dbReference type="NCBI Taxonomy" id="994334"/>
    <lineage>
        <taxon>Eukaryota</taxon>
        <taxon>Fungi</taxon>
        <taxon>Fungi incertae sedis</taxon>
        <taxon>Mucoromycota</taxon>
        <taxon>Mucoromycotina</taxon>
        <taxon>Endogonomycetes</taxon>
        <taxon>Endogonales</taxon>
        <taxon>Endogonaceae</taxon>
        <taxon>Jimgerdemannia</taxon>
    </lineage>
</organism>
<gene>
    <name evidence="1" type="ORF">BC936DRAFT_137251</name>
</gene>